<feature type="region of interest" description="Disordered" evidence="1">
    <location>
        <begin position="189"/>
        <end position="216"/>
    </location>
</feature>
<name>A0A8T0S321_PANVG</name>
<keyword evidence="3" id="KW-1185">Reference proteome</keyword>
<feature type="region of interest" description="Disordered" evidence="1">
    <location>
        <begin position="1"/>
        <end position="31"/>
    </location>
</feature>
<feature type="compositionally biased region" description="Low complexity" evidence="1">
    <location>
        <begin position="9"/>
        <end position="31"/>
    </location>
</feature>
<organism evidence="2 3">
    <name type="scientific">Panicum virgatum</name>
    <name type="common">Blackwell switchgrass</name>
    <dbReference type="NCBI Taxonomy" id="38727"/>
    <lineage>
        <taxon>Eukaryota</taxon>
        <taxon>Viridiplantae</taxon>
        <taxon>Streptophyta</taxon>
        <taxon>Embryophyta</taxon>
        <taxon>Tracheophyta</taxon>
        <taxon>Spermatophyta</taxon>
        <taxon>Magnoliopsida</taxon>
        <taxon>Liliopsida</taxon>
        <taxon>Poales</taxon>
        <taxon>Poaceae</taxon>
        <taxon>PACMAD clade</taxon>
        <taxon>Panicoideae</taxon>
        <taxon>Panicodae</taxon>
        <taxon>Paniceae</taxon>
        <taxon>Panicinae</taxon>
        <taxon>Panicum</taxon>
        <taxon>Panicum sect. Hiantes</taxon>
    </lineage>
</organism>
<evidence type="ECO:0000313" key="3">
    <source>
        <dbReference type="Proteomes" id="UP000823388"/>
    </source>
</evidence>
<accession>A0A8T0S321</accession>
<evidence type="ECO:0000313" key="2">
    <source>
        <dbReference type="EMBL" id="KAG2591458.1"/>
    </source>
</evidence>
<dbReference type="EMBL" id="CM029046">
    <property type="protein sequence ID" value="KAG2591458.1"/>
    <property type="molecule type" value="Genomic_DNA"/>
</dbReference>
<evidence type="ECO:0000256" key="1">
    <source>
        <dbReference type="SAM" id="MobiDB-lite"/>
    </source>
</evidence>
<reference evidence="2 3" key="1">
    <citation type="submission" date="2020-05" db="EMBL/GenBank/DDBJ databases">
        <title>WGS assembly of Panicum virgatum.</title>
        <authorList>
            <person name="Lovell J.T."/>
            <person name="Jenkins J."/>
            <person name="Shu S."/>
            <person name="Juenger T.E."/>
            <person name="Schmutz J."/>
        </authorList>
    </citation>
    <scope>NUCLEOTIDE SEQUENCE [LARGE SCALE GENOMIC DNA]</scope>
    <source>
        <strain evidence="3">cv. AP13</strain>
    </source>
</reference>
<gene>
    <name evidence="2" type="ORF">PVAP13_5NG484100</name>
</gene>
<dbReference type="Proteomes" id="UP000823388">
    <property type="component" value="Chromosome 5N"/>
</dbReference>
<feature type="compositionally biased region" description="Polar residues" evidence="1">
    <location>
        <begin position="204"/>
        <end position="214"/>
    </location>
</feature>
<proteinExistence type="predicted"/>
<feature type="region of interest" description="Disordered" evidence="1">
    <location>
        <begin position="143"/>
        <end position="176"/>
    </location>
</feature>
<feature type="compositionally biased region" description="Pro residues" evidence="1">
    <location>
        <begin position="149"/>
        <end position="159"/>
    </location>
</feature>
<dbReference type="AlphaFoldDB" id="A0A8T0S321"/>
<sequence>MSPSRPSFLPSSVRPSAPLPPLSLDGSSSTPPLRRFLLRASSLASSAPTPIARNRWPPLVQIHGPPRISGRPPSRRRRAGGHTALPQFAGGSGLPGVGVAASHHHSADEGPPRLSPSTRGRPSLSCLAGCLSPNLWLALAPRDSRGPSVVPPSTVPPRPQSSVPDRAPQLLPPRRFQAPRVRWPTPSARLRNCRRPTHPRAASPATTPANSLSNHAVRHLIMPL</sequence>
<protein>
    <submittedName>
        <fullName evidence="2">Uncharacterized protein</fullName>
    </submittedName>
</protein>
<comment type="caution">
    <text evidence="2">The sequence shown here is derived from an EMBL/GenBank/DDBJ whole genome shotgun (WGS) entry which is preliminary data.</text>
</comment>
<feature type="region of interest" description="Disordered" evidence="1">
    <location>
        <begin position="43"/>
        <end position="121"/>
    </location>
</feature>